<dbReference type="Proteomes" id="UP000256424">
    <property type="component" value="Unassembled WGS sequence"/>
</dbReference>
<dbReference type="Gene3D" id="3.30.565.10">
    <property type="entry name" value="Histidine kinase-like ATPase, C-terminal domain"/>
    <property type="match status" value="1"/>
</dbReference>
<keyword evidence="4" id="KW-0597">Phosphoprotein</keyword>
<dbReference type="InterPro" id="IPR036890">
    <property type="entry name" value="HATPase_C_sf"/>
</dbReference>
<dbReference type="SUPFAM" id="SSF55874">
    <property type="entry name" value="ATPase domain of HSP90 chaperone/DNA topoisomerase II/histidine kinase"/>
    <property type="match status" value="1"/>
</dbReference>
<dbReference type="InterPro" id="IPR005467">
    <property type="entry name" value="His_kinase_dom"/>
</dbReference>
<protein>
    <recommendedName>
        <fullName evidence="3">histidine kinase</fullName>
        <ecNumber evidence="3">2.7.13.3</ecNumber>
    </recommendedName>
</protein>
<proteinExistence type="predicted"/>
<dbReference type="RefSeq" id="WP_115582527.1">
    <property type="nucleotide sequence ID" value="NZ_FZPM01000012.1"/>
</dbReference>
<comment type="catalytic activity">
    <reaction evidence="1">
        <text>ATP + protein L-histidine = ADP + protein N-phospho-L-histidine.</text>
        <dbReference type="EC" id="2.7.13.3"/>
    </reaction>
</comment>
<reference evidence="10 11" key="1">
    <citation type="submission" date="2018-04" db="EMBL/GenBank/DDBJ databases">
        <title>Novel Campyloabacter and Helicobacter Species and Strains.</title>
        <authorList>
            <person name="Mannion A.J."/>
            <person name="Shen Z."/>
            <person name="Fox J.G."/>
        </authorList>
    </citation>
    <scope>NUCLEOTIDE SEQUENCE [LARGE SCALE GENOMIC DNA]</scope>
    <source>
        <strain evidence="10 11">MIT 97-5075</strain>
    </source>
</reference>
<keyword evidence="6" id="KW-0418">Kinase</keyword>
<keyword evidence="7 8" id="KW-0472">Membrane</keyword>
<evidence type="ECO:0000256" key="3">
    <source>
        <dbReference type="ARBA" id="ARBA00012438"/>
    </source>
</evidence>
<feature type="transmembrane region" description="Helical" evidence="8">
    <location>
        <begin position="128"/>
        <end position="148"/>
    </location>
</feature>
<feature type="transmembrane region" description="Helical" evidence="8">
    <location>
        <begin position="291"/>
        <end position="309"/>
    </location>
</feature>
<dbReference type="OrthoDB" id="9812241at2"/>
<dbReference type="CDD" id="cd00075">
    <property type="entry name" value="HATPase"/>
    <property type="match status" value="1"/>
</dbReference>
<keyword evidence="8" id="KW-0812">Transmembrane</keyword>
<comment type="caution">
    <text evidence="10">The sequence shown here is derived from an EMBL/GenBank/DDBJ whole genome shotgun (WGS) entry which is preliminary data.</text>
</comment>
<dbReference type="EC" id="2.7.13.3" evidence="3"/>
<evidence type="ECO:0000313" key="10">
    <source>
        <dbReference type="EMBL" id="RDU73395.1"/>
    </source>
</evidence>
<dbReference type="GO" id="GO:0016020">
    <property type="term" value="C:membrane"/>
    <property type="evidence" value="ECO:0007669"/>
    <property type="project" value="UniProtKB-SubCell"/>
</dbReference>
<dbReference type="EMBL" id="NXLW01000002">
    <property type="protein sequence ID" value="RDU73395.1"/>
    <property type="molecule type" value="Genomic_DNA"/>
</dbReference>
<evidence type="ECO:0000259" key="9">
    <source>
        <dbReference type="PROSITE" id="PS50109"/>
    </source>
</evidence>
<dbReference type="InterPro" id="IPR003594">
    <property type="entry name" value="HATPase_dom"/>
</dbReference>
<name>A0A3D8J894_9HELI</name>
<accession>A0A3D8J894</accession>
<evidence type="ECO:0000256" key="7">
    <source>
        <dbReference type="ARBA" id="ARBA00023136"/>
    </source>
</evidence>
<dbReference type="Pfam" id="PF02518">
    <property type="entry name" value="HATPase_c"/>
    <property type="match status" value="1"/>
</dbReference>
<evidence type="ECO:0000256" key="4">
    <source>
        <dbReference type="ARBA" id="ARBA00022553"/>
    </source>
</evidence>
<gene>
    <name evidence="10" type="ORF">CQA66_01650</name>
</gene>
<evidence type="ECO:0000256" key="1">
    <source>
        <dbReference type="ARBA" id="ARBA00000085"/>
    </source>
</evidence>
<dbReference type="PROSITE" id="PS50109">
    <property type="entry name" value="HIS_KIN"/>
    <property type="match status" value="1"/>
</dbReference>
<feature type="transmembrane region" description="Helical" evidence="8">
    <location>
        <begin position="7"/>
        <end position="27"/>
    </location>
</feature>
<sequence length="422" mass="49358">MKKYNQYNFYAICSSIIGFLLIIWLIYQFNNRDKHNFTKNYEQILFLINEIVLCTKDNNEEAIMTLLEKYDYYQIVHIPTNAIITRNHQAENFHFIFFEAPDIEGFSLEVDGKKISAITEKHQTLNSYVIPCLLFVLIILVGIIVYLFRQINTQYLLLSKAIRGFVAGDFAIDQKLSNPTREKMRRISTLIRSREFVLRTIGHELSATITKMKLLIGLPSLQRLNQEDINSLRKYITELHAISDNMFKFERALSFNTQLDCQSFSSETLLLESLKKFEDEKMNIFLKSDSIFIIYGDLSMLCIALGNLIHNALKYSINRQIGIEVMQNQITIYNIGHSLQHDITYYLQPFSRDRKHFQTTGYGLGLYIVSEVLKLHNITLSYRFEYAGFDEKSNKFLQNLQISTRETNKKDLGIHAFDILFK</sequence>
<keyword evidence="8" id="KW-1133">Transmembrane helix</keyword>
<organism evidence="10 11">
    <name type="scientific">Helicobacter aurati</name>
    <dbReference type="NCBI Taxonomy" id="137778"/>
    <lineage>
        <taxon>Bacteria</taxon>
        <taxon>Pseudomonadati</taxon>
        <taxon>Campylobacterota</taxon>
        <taxon>Epsilonproteobacteria</taxon>
        <taxon>Campylobacterales</taxon>
        <taxon>Helicobacteraceae</taxon>
        <taxon>Helicobacter</taxon>
    </lineage>
</organism>
<keyword evidence="11" id="KW-1185">Reference proteome</keyword>
<feature type="domain" description="Histidine kinase" evidence="9">
    <location>
        <begin position="200"/>
        <end position="404"/>
    </location>
</feature>
<dbReference type="PANTHER" id="PTHR45528">
    <property type="entry name" value="SENSOR HISTIDINE KINASE CPXA"/>
    <property type="match status" value="1"/>
</dbReference>
<dbReference type="PANTHER" id="PTHR45528:SF12">
    <property type="entry name" value="SENSOR HISTIDINE KINASE ARSS"/>
    <property type="match status" value="1"/>
</dbReference>
<dbReference type="AlphaFoldDB" id="A0A3D8J894"/>
<dbReference type="InterPro" id="IPR050398">
    <property type="entry name" value="HssS/ArlS-like"/>
</dbReference>
<evidence type="ECO:0000256" key="8">
    <source>
        <dbReference type="SAM" id="Phobius"/>
    </source>
</evidence>
<evidence type="ECO:0000256" key="6">
    <source>
        <dbReference type="ARBA" id="ARBA00022777"/>
    </source>
</evidence>
<comment type="subcellular location">
    <subcellularLocation>
        <location evidence="2">Membrane</location>
        <topology evidence="2">Multi-pass membrane protein</topology>
    </subcellularLocation>
</comment>
<evidence type="ECO:0000313" key="11">
    <source>
        <dbReference type="Proteomes" id="UP000256424"/>
    </source>
</evidence>
<evidence type="ECO:0000256" key="5">
    <source>
        <dbReference type="ARBA" id="ARBA00022679"/>
    </source>
</evidence>
<evidence type="ECO:0000256" key="2">
    <source>
        <dbReference type="ARBA" id="ARBA00004141"/>
    </source>
</evidence>
<dbReference type="GO" id="GO:0004673">
    <property type="term" value="F:protein histidine kinase activity"/>
    <property type="evidence" value="ECO:0007669"/>
    <property type="project" value="UniProtKB-EC"/>
</dbReference>
<keyword evidence="5" id="KW-0808">Transferase</keyword>